<dbReference type="PANTHER" id="PTHR10887">
    <property type="entry name" value="DNA2/NAM7 HELICASE FAMILY"/>
    <property type="match status" value="1"/>
</dbReference>
<accession>A0A9D4C1M7</accession>
<feature type="region of interest" description="Disordered" evidence="9">
    <location>
        <begin position="1"/>
        <end position="67"/>
    </location>
</feature>
<keyword evidence="4" id="KW-0863">Zinc-finger</keyword>
<organism evidence="11 12">
    <name type="scientific">Dreissena polymorpha</name>
    <name type="common">Zebra mussel</name>
    <name type="synonym">Mytilus polymorpha</name>
    <dbReference type="NCBI Taxonomy" id="45954"/>
    <lineage>
        <taxon>Eukaryota</taxon>
        <taxon>Metazoa</taxon>
        <taxon>Spiralia</taxon>
        <taxon>Lophotrochozoa</taxon>
        <taxon>Mollusca</taxon>
        <taxon>Bivalvia</taxon>
        <taxon>Autobranchia</taxon>
        <taxon>Heteroconchia</taxon>
        <taxon>Euheterodonta</taxon>
        <taxon>Imparidentia</taxon>
        <taxon>Neoheterodontei</taxon>
        <taxon>Myida</taxon>
        <taxon>Dreissenoidea</taxon>
        <taxon>Dreissenidae</taxon>
        <taxon>Dreissena</taxon>
    </lineage>
</organism>
<evidence type="ECO:0000256" key="1">
    <source>
        <dbReference type="ARBA" id="ARBA00022723"/>
    </source>
</evidence>
<evidence type="ECO:0000256" key="2">
    <source>
        <dbReference type="ARBA" id="ARBA00022737"/>
    </source>
</evidence>
<feature type="domain" description="NF-X1-type" evidence="10">
    <location>
        <begin position="1381"/>
        <end position="1397"/>
    </location>
</feature>
<reference evidence="11" key="1">
    <citation type="journal article" date="2019" name="bioRxiv">
        <title>The Genome of the Zebra Mussel, Dreissena polymorpha: A Resource for Invasive Species Research.</title>
        <authorList>
            <person name="McCartney M.A."/>
            <person name="Auch B."/>
            <person name="Kono T."/>
            <person name="Mallez S."/>
            <person name="Zhang Y."/>
            <person name="Obille A."/>
            <person name="Becker A."/>
            <person name="Abrahante J.E."/>
            <person name="Garbe J."/>
            <person name="Badalamenti J.P."/>
            <person name="Herman A."/>
            <person name="Mangelson H."/>
            <person name="Liachko I."/>
            <person name="Sullivan S."/>
            <person name="Sone E.D."/>
            <person name="Koren S."/>
            <person name="Silverstein K.A.T."/>
            <person name="Beckman K.B."/>
            <person name="Gohl D.M."/>
        </authorList>
    </citation>
    <scope>NUCLEOTIDE SEQUENCE</scope>
    <source>
        <strain evidence="11">Duluth1</strain>
        <tissue evidence="11">Whole animal</tissue>
    </source>
</reference>
<evidence type="ECO:0000256" key="5">
    <source>
        <dbReference type="ARBA" id="ARBA00022801"/>
    </source>
</evidence>
<feature type="compositionally biased region" description="Polar residues" evidence="9">
    <location>
        <begin position="1797"/>
        <end position="1813"/>
    </location>
</feature>
<keyword evidence="7" id="KW-0862">Zinc</keyword>
<evidence type="ECO:0000259" key="10">
    <source>
        <dbReference type="SMART" id="SM00438"/>
    </source>
</evidence>
<proteinExistence type="predicted"/>
<feature type="compositionally biased region" description="Basic and acidic residues" evidence="9">
    <location>
        <begin position="1818"/>
        <end position="1827"/>
    </location>
</feature>
<dbReference type="Proteomes" id="UP000828390">
    <property type="component" value="Unassembled WGS sequence"/>
</dbReference>
<feature type="region of interest" description="Disordered" evidence="9">
    <location>
        <begin position="475"/>
        <end position="505"/>
    </location>
</feature>
<dbReference type="PANTHER" id="PTHR10887:SF341">
    <property type="entry name" value="NFX1-TYPE ZINC FINGER-CONTAINING PROTEIN 1"/>
    <property type="match status" value="1"/>
</dbReference>
<dbReference type="GO" id="GO:0005524">
    <property type="term" value="F:ATP binding"/>
    <property type="evidence" value="ECO:0007669"/>
    <property type="project" value="UniProtKB-KW"/>
</dbReference>
<feature type="domain" description="NF-X1-type" evidence="10">
    <location>
        <begin position="1118"/>
        <end position="1140"/>
    </location>
</feature>
<keyword evidence="8" id="KW-0067">ATP-binding</keyword>
<feature type="domain" description="NF-X1-type" evidence="10">
    <location>
        <begin position="1252"/>
        <end position="1269"/>
    </location>
</feature>
<comment type="caution">
    <text evidence="11">The sequence shown here is derived from an EMBL/GenBank/DDBJ whole genome shotgun (WGS) entry which is preliminary data.</text>
</comment>
<protein>
    <recommendedName>
        <fullName evidence="10">NF-X1-type domain-containing protein</fullName>
    </recommendedName>
</protein>
<name>A0A9D4C1M7_DREPO</name>
<dbReference type="InterPro" id="IPR057373">
    <property type="entry name" value="ZNFX1"/>
</dbReference>
<dbReference type="InterPro" id="IPR000967">
    <property type="entry name" value="Znf_NFX1"/>
</dbReference>
<dbReference type="InterPro" id="IPR041679">
    <property type="entry name" value="DNA2/NAM7-like_C"/>
</dbReference>
<dbReference type="GO" id="GO:0031048">
    <property type="term" value="P:regulatory ncRNA-mediated heterochromatin formation"/>
    <property type="evidence" value="ECO:0007669"/>
    <property type="project" value="TreeGrafter"/>
</dbReference>
<feature type="compositionally biased region" description="Basic residues" evidence="9">
    <location>
        <begin position="1"/>
        <end position="11"/>
    </location>
</feature>
<dbReference type="InterPro" id="IPR047187">
    <property type="entry name" value="SF1_C_Upf1"/>
</dbReference>
<evidence type="ECO:0000313" key="12">
    <source>
        <dbReference type="Proteomes" id="UP000828390"/>
    </source>
</evidence>
<evidence type="ECO:0000256" key="6">
    <source>
        <dbReference type="ARBA" id="ARBA00022806"/>
    </source>
</evidence>
<dbReference type="InterPro" id="IPR041677">
    <property type="entry name" value="DNA2/NAM7_AAA_11"/>
</dbReference>
<evidence type="ECO:0000256" key="7">
    <source>
        <dbReference type="ARBA" id="ARBA00022833"/>
    </source>
</evidence>
<keyword evidence="1" id="KW-0479">Metal-binding</keyword>
<evidence type="ECO:0000313" key="11">
    <source>
        <dbReference type="EMBL" id="KAH3715525.1"/>
    </source>
</evidence>
<dbReference type="GO" id="GO:0016787">
    <property type="term" value="F:hydrolase activity"/>
    <property type="evidence" value="ECO:0007669"/>
    <property type="project" value="UniProtKB-KW"/>
</dbReference>
<dbReference type="Pfam" id="PF25396">
    <property type="entry name" value="ZNFX1"/>
    <property type="match status" value="1"/>
</dbReference>
<dbReference type="InterPro" id="IPR045055">
    <property type="entry name" value="DNA2/NAM7-like"/>
</dbReference>
<keyword evidence="12" id="KW-1185">Reference proteome</keyword>
<feature type="region of interest" description="Disordered" evidence="9">
    <location>
        <begin position="1778"/>
        <end position="1848"/>
    </location>
</feature>
<dbReference type="GO" id="GO:0005694">
    <property type="term" value="C:chromosome"/>
    <property type="evidence" value="ECO:0007669"/>
    <property type="project" value="UniProtKB-ARBA"/>
</dbReference>
<dbReference type="CDD" id="cd18808">
    <property type="entry name" value="SF1_C_Upf1"/>
    <property type="match status" value="1"/>
</dbReference>
<keyword evidence="6" id="KW-0347">Helicase</keyword>
<sequence>MTYYSRRRRRSRGEFRNGTNQHALSSGHVHRGGKGRGGNSNRRSETFRGNRARTRGPRNRYNHGRHINRTEDPLNMMLNLQKEDSGVVAVTIAQDPSLLWKCKRLVQQNRQYAEKFFGLLLKVFDNSSAHSSQKEIARLLEQEEVLQFGLQLVQNMELENKQKCVVLILELMVKLSRVVPGRQYFLAMVVSRMEDNDCISFYSNDDETQNHISILLTKLKYILSKQIKQDFTTKSIAPTEDDIENDPLPHLQENIVSKPFDNTFHYLETHFNLYREDYINSLREGIHQYRQNKVLEHENKSYKKNHSYIKDVRVYYGMSLSCPVFDDGLNYVLSFRGKFTRTTDTFLKFGTLVAFSDDEFKTYFFGTISKRNIRAGEIYVKMINNSFEVMWKKFHLPITMIEPTNGYFESYRHVLKVLQSFAKMESEGKLLPFQKYIVQCSKIVHPPSYLEPSTIYYLKQSIQSQNQHVPHAIEIDNGDSERSSPFESDDDSEQNHSDGTRVLDNEWPLPEELEMDENQMDAFKTALSKEFSLIQGPPGCGKTYIGLKIAETLLKNSDPWTGQMMIVCYTNHALDQFLEGILKFTKNVVRFGGRSRNVSLEPYTITVKRREIPEKLKRLKSKAWQKKMSLQDDLNCKYENIKYMKEMILHEEILKDKMGNVYAQFKWRQRRSNCPGIGIWLGVEPAHVVSPCDFINNKFGDDKGDKGARRSNIRNIIQNNFRTIETFVYEASDVFDVFALSYDRRWQLYCYWVKLLCQKKVEDMVNQINAFTEACQQLNEINVLVDKEVIQTSKVIGFTTTCAAKHWDMLQDVKPTIVIIEEAAEVFESHAVASLSSGCKHLILIGDHQQLRPTPATYTLARKYKLDISLFERMVKNKMNFITLNNQHRMRPEIAENLKTRFFYPELKDADNVYQYGNILGIQGNMFFVNHEIPEDERKDSMSKVNIHEAEFLVALCKYLQQQGYSNSDITILTLYKGQVNMIRELVHKQLANPVNIRVEDVDNFQGEESEIVLLSFVRSNKEGRIGFVGRRNRICVALSRAKKGLYMIGNTRALCDRNHQEWQSIINLMKSKKMVGDSLTLICQRHPETKHPVKSKHDFQCIPEGGCQRKCNAHLKCGHVCFRHCHPTDLDHDQYKCEQPCLKKCENGHKCQRRCFETCAKCTEEIIVTLPKCKHTVVINCSDSIDNLMCSERCQKRLPCDHICNKKCSDPCEPCTINVTVLNHQCGHVSEVPCYLQNKGCLHECNKLLACGHTCKKRCHEECEPCLSIIQYTRTKCGHLDEKMCHANEKDEKPCAQDCGLVMDCLHLCTGICGVNDSNVTSDYCVAKLSSCSKGHEVSCDVPCEAVLPCAHQCKGNCITCEKGRRHQKCKLACNKLLPCGHKCNANCNQCMPCMKSRIRKCCHPNEQNCSENVVCSEQCVWRCKHKQCNKKCGMICDRTRCDKFCQNVLSCGHFCIGMCGDPCPTACIVCDSEAFKDIKGHERFVQLLDCGDIISVKHMDEYMDLPISKFGLKKCPLCLEPVLNTRGNRYESRINEIVFMSHTENTFCLQKTKTDELLTIFFHNNYPTKSFDLFDYNSVYLVRKENIISANKAIINRCVSKLKSYTTQKEWFKDLNIFNQLDVIGTQQELQRSLDCEVLINFLTHMTTEDIEKYQEKMNQATDILDTPGPYDEKTRAAFISFVSSELSDPGISHKLSVVQLKLQEIDFNGTDDEMKTITNVLNQEPARNEDGNHIITLVTMVGPLHCDEDGDTLLLRPDKVGVSIQALDELRSKQIPQLSEEKKGDKRSNKRFAESTNDPRVQYQGLNSPFSARKANREEQSVDRQKHKRHLSTQMDPEAQSKRPRLESIYHSIDGRGSKHLSADDLRNKLLRSREGTRTVTDETCIIPDDNVKEGEIIPDDTVEEGYIIPEDNIEEGKITPDDNVEEGEIIHDDNVETLDDNKQQLGKIMCKSWESDEYANKVEGRNVIMVCKGEVFQFTTRDGETTEKTRIEDLKSKQEGIDTKVIMYALYGKEHGNNTI</sequence>
<feature type="compositionally biased region" description="Basic and acidic residues" evidence="9">
    <location>
        <begin position="1782"/>
        <end position="1796"/>
    </location>
</feature>
<keyword evidence="2" id="KW-0677">Repeat</keyword>
<dbReference type="CDD" id="cd17936">
    <property type="entry name" value="EEXXEc_NFX1"/>
    <property type="match status" value="1"/>
</dbReference>
<evidence type="ECO:0000256" key="8">
    <source>
        <dbReference type="ARBA" id="ARBA00022840"/>
    </source>
</evidence>
<evidence type="ECO:0000256" key="9">
    <source>
        <dbReference type="SAM" id="MobiDB-lite"/>
    </source>
</evidence>
<dbReference type="InterPro" id="IPR027417">
    <property type="entry name" value="P-loop_NTPase"/>
</dbReference>
<feature type="compositionally biased region" description="Basic and acidic residues" evidence="9">
    <location>
        <begin position="475"/>
        <end position="484"/>
    </location>
</feature>
<keyword evidence="5" id="KW-0378">Hydrolase</keyword>
<dbReference type="Pfam" id="PF13086">
    <property type="entry name" value="AAA_11"/>
    <property type="match status" value="1"/>
</dbReference>
<dbReference type="GO" id="GO:0031380">
    <property type="term" value="C:nuclear RNA-directed RNA polymerase complex"/>
    <property type="evidence" value="ECO:0007669"/>
    <property type="project" value="TreeGrafter"/>
</dbReference>
<dbReference type="EMBL" id="JAIWYP010000013">
    <property type="protein sequence ID" value="KAH3715525.1"/>
    <property type="molecule type" value="Genomic_DNA"/>
</dbReference>
<gene>
    <name evidence="11" type="ORF">DPMN_058236</name>
</gene>
<dbReference type="CDD" id="cd06008">
    <property type="entry name" value="NF-X1-zinc-finger"/>
    <property type="match status" value="2"/>
</dbReference>
<evidence type="ECO:0000256" key="4">
    <source>
        <dbReference type="ARBA" id="ARBA00022771"/>
    </source>
</evidence>
<evidence type="ECO:0000256" key="3">
    <source>
        <dbReference type="ARBA" id="ARBA00022741"/>
    </source>
</evidence>
<reference evidence="11" key="2">
    <citation type="submission" date="2020-11" db="EMBL/GenBank/DDBJ databases">
        <authorList>
            <person name="McCartney M.A."/>
            <person name="Auch B."/>
            <person name="Kono T."/>
            <person name="Mallez S."/>
            <person name="Becker A."/>
            <person name="Gohl D.M."/>
            <person name="Silverstein K.A.T."/>
            <person name="Koren S."/>
            <person name="Bechman K.B."/>
            <person name="Herman A."/>
            <person name="Abrahante J.E."/>
            <person name="Garbe J."/>
        </authorList>
    </citation>
    <scope>NUCLEOTIDE SEQUENCE</scope>
    <source>
        <strain evidence="11">Duluth1</strain>
        <tissue evidence="11">Whole animal</tissue>
    </source>
</reference>
<feature type="domain" description="NF-X1-type" evidence="10">
    <location>
        <begin position="1201"/>
        <end position="1218"/>
    </location>
</feature>
<dbReference type="GO" id="GO:0004386">
    <property type="term" value="F:helicase activity"/>
    <property type="evidence" value="ECO:0007669"/>
    <property type="project" value="UniProtKB-KW"/>
</dbReference>
<dbReference type="Pfam" id="PF13087">
    <property type="entry name" value="AAA_12"/>
    <property type="match status" value="1"/>
</dbReference>
<dbReference type="GO" id="GO:0008270">
    <property type="term" value="F:zinc ion binding"/>
    <property type="evidence" value="ECO:0007669"/>
    <property type="project" value="UniProtKB-KW"/>
</dbReference>
<dbReference type="SUPFAM" id="SSF52540">
    <property type="entry name" value="P-loop containing nucleoside triphosphate hydrolases"/>
    <property type="match status" value="1"/>
</dbReference>
<feature type="compositionally biased region" description="Basic and acidic residues" evidence="9">
    <location>
        <begin position="493"/>
        <end position="504"/>
    </location>
</feature>
<feature type="domain" description="NF-X1-type" evidence="10">
    <location>
        <begin position="1278"/>
        <end position="1298"/>
    </location>
</feature>
<dbReference type="SMART" id="SM00438">
    <property type="entry name" value="ZnF_NFX"/>
    <property type="match status" value="6"/>
</dbReference>
<feature type="compositionally biased region" description="Basic residues" evidence="9">
    <location>
        <begin position="50"/>
        <end position="67"/>
    </location>
</feature>
<keyword evidence="3" id="KW-0547">Nucleotide-binding</keyword>
<dbReference type="Gene3D" id="3.40.50.300">
    <property type="entry name" value="P-loop containing nucleotide triphosphate hydrolases"/>
    <property type="match status" value="3"/>
</dbReference>
<dbReference type="FunFam" id="3.40.50.300:FF:000326">
    <property type="entry name" value="P-loop containing nucleoside triphosphate hydrolase"/>
    <property type="match status" value="1"/>
</dbReference>
<feature type="domain" description="NF-X1-type" evidence="10">
    <location>
        <begin position="1453"/>
        <end position="1471"/>
    </location>
</feature>